<protein>
    <submittedName>
        <fullName evidence="3">Uncharacterized protein</fullName>
    </submittedName>
</protein>
<gene>
    <name evidence="3" type="ORF">H8N03_10810</name>
</gene>
<sequence length="718" mass="76499">MGCCTANETGPGAEAADPCKRVNYTLGMLLGVDDFVQESAYHLARNRELARELLGYGTAHGLRVLVENGRDAQGQDGTRLRVTPGMAWMPSGTPVCISSDQCASLTDWVRTHRADLGTDSSGRMLRSIYVVLSHAECLTDNVPIPGEPCRDDSDLMQPSRVADGFRLELRLQPPPQREEDALRDFVAWLLNLPLAPSSPVLTADQLTDAVREAARAWLEPDSPPTSPPTWPSDYMSGEAPAGTTEELFATALRLWVTELRPLWMARADCGCHAEPIAPKDDAVLLAELGLHLVDSGGWVLESRTVDGREVGWVDVEEGRRPYLLSLRMVQELVARHPVPDPADTVVSETSFGQPPGAGHALRFSREDHTHGTPVLPALGGDLSGTLEDARIESLQGTRLEATSPLAEGDVLTLDGGIWVPRPLPELGGDLSGTMDAAAIQSLQGVPLVHGSPLVEGQVLTLHGGQWMPRPLPVPPAPPQQQSVARGNKAAYEIVAAAEVELSLLMPAAGRTPGGKITQRYGAIDFAGTAIQMQSSTRAQLHFVVMVDEVKPFVGHVVKLTPVWLPKTPFGFRVYLLGGVTAGPITPTPAPTPTSTPTPAPAPTPTPTPTRAPTPSPTPTTTPAPTPTLTRPPAPGVTVGPITTPPVATLRPPVVTLAPVAGPVVRPELIRETSTLGVAVRAPRMQLAFTVLLVPDDDFTRTAMPFGLQLEVSRFGKEA</sequence>
<keyword evidence="4" id="KW-1185">Reference proteome</keyword>
<feature type="compositionally biased region" description="Pro residues" evidence="2">
    <location>
        <begin position="585"/>
        <end position="634"/>
    </location>
</feature>
<evidence type="ECO:0000313" key="3">
    <source>
        <dbReference type="EMBL" id="MBC5783436.1"/>
    </source>
</evidence>
<evidence type="ECO:0000313" key="4">
    <source>
        <dbReference type="Proteomes" id="UP000608513"/>
    </source>
</evidence>
<dbReference type="EMBL" id="JACORT010000003">
    <property type="protein sequence ID" value="MBC5783436.1"/>
    <property type="molecule type" value="Genomic_DNA"/>
</dbReference>
<name>A0A923MR81_9BURK</name>
<comment type="caution">
    <text evidence="3">The sequence shown here is derived from an EMBL/GenBank/DDBJ whole genome shotgun (WGS) entry which is preliminary data.</text>
</comment>
<organism evidence="3 4">
    <name type="scientific">Ramlibacter cellulosilyticus</name>
    <dbReference type="NCBI Taxonomy" id="2764187"/>
    <lineage>
        <taxon>Bacteria</taxon>
        <taxon>Pseudomonadati</taxon>
        <taxon>Pseudomonadota</taxon>
        <taxon>Betaproteobacteria</taxon>
        <taxon>Burkholderiales</taxon>
        <taxon>Comamonadaceae</taxon>
        <taxon>Ramlibacter</taxon>
    </lineage>
</organism>
<evidence type="ECO:0000256" key="2">
    <source>
        <dbReference type="SAM" id="MobiDB-lite"/>
    </source>
</evidence>
<reference evidence="3" key="1">
    <citation type="submission" date="2020-08" db="EMBL/GenBank/DDBJ databases">
        <title>Ramlibacter sp. USB13 16S ribosomal RNA gene genome sequencing and assembly.</title>
        <authorList>
            <person name="Kang M."/>
        </authorList>
    </citation>
    <scope>NUCLEOTIDE SEQUENCE</scope>
    <source>
        <strain evidence="3">USB13</strain>
    </source>
</reference>
<dbReference type="PANTHER" id="PTHR13037:SF24">
    <property type="entry name" value="POLYCOMB PROTEIN PCL-RELATED"/>
    <property type="match status" value="1"/>
</dbReference>
<dbReference type="Proteomes" id="UP000608513">
    <property type="component" value="Unassembled WGS sequence"/>
</dbReference>
<dbReference type="AlphaFoldDB" id="A0A923MR81"/>
<feature type="region of interest" description="Disordered" evidence="2">
    <location>
        <begin position="585"/>
        <end position="637"/>
    </location>
</feature>
<dbReference type="PANTHER" id="PTHR13037">
    <property type="entry name" value="FORMIN"/>
    <property type="match status" value="1"/>
</dbReference>
<evidence type="ECO:0000256" key="1">
    <source>
        <dbReference type="ARBA" id="ARBA00022581"/>
    </source>
</evidence>
<keyword evidence="1" id="KW-0945">Host-virus interaction</keyword>
<dbReference type="RefSeq" id="WP_187076170.1">
    <property type="nucleotide sequence ID" value="NZ_JACORT010000003.1"/>
</dbReference>
<proteinExistence type="predicted"/>
<accession>A0A923MR81</accession>